<organism evidence="1 2">
    <name type="scientific">Faecalibacterium prausnitzii</name>
    <dbReference type="NCBI Taxonomy" id="853"/>
    <lineage>
        <taxon>Bacteria</taxon>
        <taxon>Bacillati</taxon>
        <taxon>Bacillota</taxon>
        <taxon>Clostridia</taxon>
        <taxon>Eubacteriales</taxon>
        <taxon>Oscillospiraceae</taxon>
        <taxon>Faecalibacterium</taxon>
    </lineage>
</organism>
<dbReference type="AlphaFoldDB" id="A0A2J4JMY4"/>
<dbReference type="Proteomes" id="UP000221015">
    <property type="component" value="Unassembled WGS sequence"/>
</dbReference>
<proteinExistence type="predicted"/>
<protein>
    <submittedName>
        <fullName evidence="1">Uncharacterized protein</fullName>
    </submittedName>
</protein>
<name>A0A2J4JMY4_9FIRM</name>
<gene>
    <name evidence="1" type="ORF">CGS50_008710</name>
</gene>
<dbReference type="EMBL" id="NMTS02000056">
    <property type="protein sequence ID" value="PLK29204.1"/>
    <property type="molecule type" value="Genomic_DNA"/>
</dbReference>
<accession>A0A2J4JMY4</accession>
<evidence type="ECO:0000313" key="2">
    <source>
        <dbReference type="Proteomes" id="UP000221015"/>
    </source>
</evidence>
<sequence>MEPGRPRDAEDGLGAAQVKIEPATGAPVTALRRAFWPGKRLRPQGCGEARWYHESFRLSSLSGSVRQDEGFFRPPPNQERKSINL</sequence>
<evidence type="ECO:0000313" key="1">
    <source>
        <dbReference type="EMBL" id="PLK29204.1"/>
    </source>
</evidence>
<reference evidence="1 2" key="1">
    <citation type="journal article" date="2017" name="Front. Microbiol.">
        <title>New Insights into the Diversity of the Genus Faecalibacterium.</title>
        <authorList>
            <person name="Benevides L."/>
            <person name="Burman S."/>
            <person name="Martin R."/>
            <person name="Robert V."/>
            <person name="Thomas M."/>
            <person name="Miquel S."/>
            <person name="Chain F."/>
            <person name="Sokol H."/>
            <person name="Bermudez-Humaran L.G."/>
            <person name="Morrison M."/>
            <person name="Langella P."/>
            <person name="Azevedo V.A."/>
            <person name="Chatel J.M."/>
            <person name="Soares S."/>
        </authorList>
    </citation>
    <scope>NUCLEOTIDE SEQUENCE [LARGE SCALE GENOMIC DNA]</scope>
    <source>
        <strain evidence="1 2">CNCM I 4542</strain>
    </source>
</reference>
<comment type="caution">
    <text evidence="1">The sequence shown here is derived from an EMBL/GenBank/DDBJ whole genome shotgun (WGS) entry which is preliminary data.</text>
</comment>